<comment type="caution">
    <text evidence="2">The sequence shown here is derived from an EMBL/GenBank/DDBJ whole genome shotgun (WGS) entry which is preliminary data.</text>
</comment>
<dbReference type="Proteomes" id="UP001242368">
    <property type="component" value="Unassembled WGS sequence"/>
</dbReference>
<keyword evidence="1" id="KW-0732">Signal</keyword>
<dbReference type="RefSeq" id="WP_290363250.1">
    <property type="nucleotide sequence ID" value="NZ_JAUFQU010000001.1"/>
</dbReference>
<evidence type="ECO:0000256" key="1">
    <source>
        <dbReference type="SAM" id="SignalP"/>
    </source>
</evidence>
<name>A0ABT8CS53_9FLAO</name>
<reference evidence="3" key="1">
    <citation type="journal article" date="2019" name="Int. J. Syst. Evol. Microbiol.">
        <title>The Global Catalogue of Microorganisms (GCM) 10K type strain sequencing project: providing services to taxonomists for standard genome sequencing and annotation.</title>
        <authorList>
            <consortium name="The Broad Institute Genomics Platform"/>
            <consortium name="The Broad Institute Genome Sequencing Center for Infectious Disease"/>
            <person name="Wu L."/>
            <person name="Ma J."/>
        </authorList>
    </citation>
    <scope>NUCLEOTIDE SEQUENCE [LARGE SCALE GENOMIC DNA]</scope>
    <source>
        <strain evidence="3">CECT 7184</strain>
    </source>
</reference>
<evidence type="ECO:0000313" key="2">
    <source>
        <dbReference type="EMBL" id="MDN3707225.1"/>
    </source>
</evidence>
<feature type="chain" id="PRO_5045094351" evidence="1">
    <location>
        <begin position="21"/>
        <end position="393"/>
    </location>
</feature>
<feature type="signal peptide" evidence="1">
    <location>
        <begin position="1"/>
        <end position="20"/>
    </location>
</feature>
<keyword evidence="3" id="KW-1185">Reference proteome</keyword>
<accession>A0ABT8CS53</accession>
<dbReference type="EMBL" id="JAUFQU010000001">
    <property type="protein sequence ID" value="MDN3707225.1"/>
    <property type="molecule type" value="Genomic_DNA"/>
</dbReference>
<sequence length="393" mass="45529">MKNKIGTLLLSIGIFSVAKAQNTTEVYPFSKDITTAIERDTVEWKYQTGAVRYSFIGDYKNTLIAWDKAIPKAGSKPTTSDSLMLKSSDILDAKEYILKQSEKEQLIIINEAHHNPRHRTFTTSLLEGLYQNGYRFLGLEALSDTLINQRKYAVHDSGFYTAEPEFGNLIYEALKLGFTVFGYEASAGKNGKEREIEQAENIKKFMKLHPDGKYLIHCGFDHVYENEVRNWEKAMAGRLKEFTGIDPFTIDQVKLSERSKPELNHYFLYATQEKHPFILKTQDYTIFNGFTEPKQTDVLVIHPVTHYQNNRPQWLSYNKKPYRISKKRLKKYAYPVQILAYRIEEYKNDGIPADIIELQDVQNTVPLFLKKGSYTFVIKNQNYEVIDSFTSEI</sequence>
<evidence type="ECO:0000313" key="3">
    <source>
        <dbReference type="Proteomes" id="UP001242368"/>
    </source>
</evidence>
<organism evidence="2 3">
    <name type="scientific">Paenimyroides ceti</name>
    <dbReference type="NCBI Taxonomy" id="395087"/>
    <lineage>
        <taxon>Bacteria</taxon>
        <taxon>Pseudomonadati</taxon>
        <taxon>Bacteroidota</taxon>
        <taxon>Flavobacteriia</taxon>
        <taxon>Flavobacteriales</taxon>
        <taxon>Flavobacteriaceae</taxon>
        <taxon>Paenimyroides</taxon>
    </lineage>
</organism>
<protein>
    <submittedName>
        <fullName evidence="2">Uncharacterized protein</fullName>
    </submittedName>
</protein>
<proteinExistence type="predicted"/>
<gene>
    <name evidence="2" type="ORF">QW060_08765</name>
</gene>